<proteinExistence type="predicted"/>
<dbReference type="RefSeq" id="WP_389362439.1">
    <property type="nucleotide sequence ID" value="NZ_JBIACK010000010.1"/>
</dbReference>
<dbReference type="Proteomes" id="UP001601059">
    <property type="component" value="Unassembled WGS sequence"/>
</dbReference>
<keyword evidence="2" id="KW-1185">Reference proteome</keyword>
<evidence type="ECO:0008006" key="3">
    <source>
        <dbReference type="Google" id="ProtNLM"/>
    </source>
</evidence>
<sequence>MGRLLSFILIGIGGFYLFQNRFRVVNIVFGNPMIRRVFVTSIMSIPAVRNRMMKTVFPQPNNW</sequence>
<accession>A0ABW6KFY4</accession>
<protein>
    <recommendedName>
        <fullName evidence="3">Na+/H+ antiporter</fullName>
    </recommendedName>
</protein>
<evidence type="ECO:0000313" key="2">
    <source>
        <dbReference type="Proteomes" id="UP001601059"/>
    </source>
</evidence>
<organism evidence="1 2">
    <name type="scientific">Cytobacillus spartinae</name>
    <dbReference type="NCBI Taxonomy" id="3299023"/>
    <lineage>
        <taxon>Bacteria</taxon>
        <taxon>Bacillati</taxon>
        <taxon>Bacillota</taxon>
        <taxon>Bacilli</taxon>
        <taxon>Bacillales</taxon>
        <taxon>Bacillaceae</taxon>
        <taxon>Cytobacillus</taxon>
    </lineage>
</organism>
<dbReference type="EMBL" id="JBIACK010000010">
    <property type="protein sequence ID" value="MFE8702472.1"/>
    <property type="molecule type" value="Genomic_DNA"/>
</dbReference>
<reference evidence="1 2" key="1">
    <citation type="submission" date="2024-08" db="EMBL/GenBank/DDBJ databases">
        <title>Two novel Cytobacillus novel species.</title>
        <authorList>
            <person name="Liu G."/>
        </authorList>
    </citation>
    <scope>NUCLEOTIDE SEQUENCE [LARGE SCALE GENOMIC DNA]</scope>
    <source>
        <strain evidence="1 2">FJAT-54145</strain>
    </source>
</reference>
<comment type="caution">
    <text evidence="1">The sequence shown here is derived from an EMBL/GenBank/DDBJ whole genome shotgun (WGS) entry which is preliminary data.</text>
</comment>
<evidence type="ECO:0000313" key="1">
    <source>
        <dbReference type="EMBL" id="MFE8702472.1"/>
    </source>
</evidence>
<name>A0ABW6KFY4_9BACI</name>
<gene>
    <name evidence="1" type="ORF">ACFYKX_17890</name>
</gene>